<dbReference type="PANTHER" id="PTHR11699">
    <property type="entry name" value="ALDEHYDE DEHYDROGENASE-RELATED"/>
    <property type="match status" value="1"/>
</dbReference>
<dbReference type="FunFam" id="3.40.605.10:FF:000026">
    <property type="entry name" value="Aldehyde dehydrogenase, putative"/>
    <property type="match status" value="1"/>
</dbReference>
<keyword evidence="7" id="KW-1185">Reference proteome</keyword>
<accession>A0A6J5DF95</accession>
<dbReference type="AlphaFoldDB" id="A0A6J5DF95"/>
<evidence type="ECO:0000256" key="2">
    <source>
        <dbReference type="ARBA" id="ARBA00023002"/>
    </source>
</evidence>
<feature type="active site" evidence="3">
    <location>
        <position position="248"/>
    </location>
</feature>
<dbReference type="InterPro" id="IPR016160">
    <property type="entry name" value="Ald_DH_CS_CYS"/>
</dbReference>
<dbReference type="Proteomes" id="UP000494329">
    <property type="component" value="Unassembled WGS sequence"/>
</dbReference>
<dbReference type="Gene3D" id="3.40.309.10">
    <property type="entry name" value="Aldehyde Dehydrogenase, Chain A, domain 2"/>
    <property type="match status" value="1"/>
</dbReference>
<dbReference type="InterPro" id="IPR015590">
    <property type="entry name" value="Aldehyde_DH_dom"/>
</dbReference>
<dbReference type="EMBL" id="CADIKF010000008">
    <property type="protein sequence ID" value="CAB3752077.1"/>
    <property type="molecule type" value="Genomic_DNA"/>
</dbReference>
<name>A0A6J5DF95_9BURK</name>
<dbReference type="InterPro" id="IPR016161">
    <property type="entry name" value="Ald_DH/histidinol_DH"/>
</dbReference>
<sequence length="480" mass="51722">MQKLLIGNTWVEAQAGRSFETRNPATGELLCRVAEGDAADIDLAVRAARKAFEGPWRTFKPNQRQNLLLKLADLVEENYEALCVLDTLDMGVPMRRTLGNRHRVVNTIRYYAGQAMSIHGETIENSLEGEYFTCALKEPVGVVGAIIPWNSPLYQTLKKIAVCAATGCTLVLKPSEEAPLTPLRLAELCLEAGFPPGVLNVVTGFGATAGAHLAAHPDVDKVAFTGSHFTGQKIIQASTGNVKRLSIELGGKSPNIIFADADLDKAVPGAAMAVFNNAGQICCAGTRMYVERSIYDEFVARVARFGNSLRVGNGLDPDTEMGPLVSEKQLERVTGYLKRGQEEGANAASGGGRLTEGAYAKGFFVAPTVFSQVSDDMTIAREEIFGPVISALPFDEIDDVVQRANDTIFGLGGGVWTRDVGKAHKVARRIRAGTVWVNAYNVLDPAVPFGGYKMSGYGREGGMHHVDEFLQTKALIVNTD</sequence>
<dbReference type="FunFam" id="3.40.605.10:FF:000007">
    <property type="entry name" value="NAD/NADP-dependent betaine aldehyde dehydrogenase"/>
    <property type="match status" value="1"/>
</dbReference>
<proteinExistence type="inferred from homology"/>
<dbReference type="SUPFAM" id="SSF53720">
    <property type="entry name" value="ALDH-like"/>
    <property type="match status" value="1"/>
</dbReference>
<evidence type="ECO:0000313" key="6">
    <source>
        <dbReference type="EMBL" id="CAB3752077.1"/>
    </source>
</evidence>
<dbReference type="InterPro" id="IPR016162">
    <property type="entry name" value="Ald_DH_N"/>
</dbReference>
<evidence type="ECO:0000313" key="7">
    <source>
        <dbReference type="Proteomes" id="UP000494329"/>
    </source>
</evidence>
<dbReference type="GO" id="GO:0008957">
    <property type="term" value="F:phenylacetaldehyde dehydrogenase (NAD+) activity"/>
    <property type="evidence" value="ECO:0007669"/>
    <property type="project" value="UniProtKB-EC"/>
</dbReference>
<evidence type="ECO:0000256" key="1">
    <source>
        <dbReference type="ARBA" id="ARBA00009986"/>
    </source>
</evidence>
<protein>
    <submittedName>
        <fullName evidence="6">Phenylacetaldehyde dehydrogenase</fullName>
        <ecNumber evidence="6">1.2.1.39</ecNumber>
    </submittedName>
</protein>
<dbReference type="InterPro" id="IPR016163">
    <property type="entry name" value="Ald_DH_C"/>
</dbReference>
<reference evidence="6 7" key="1">
    <citation type="submission" date="2020-04" db="EMBL/GenBank/DDBJ databases">
        <authorList>
            <person name="De Canck E."/>
        </authorList>
    </citation>
    <scope>NUCLEOTIDE SEQUENCE [LARGE SCALE GENOMIC DNA]</scope>
    <source>
        <strain evidence="6 7">LMG 29739</strain>
    </source>
</reference>
<feature type="domain" description="Aldehyde dehydrogenase" evidence="5">
    <location>
        <begin position="10"/>
        <end position="474"/>
    </location>
</feature>
<dbReference type="Pfam" id="PF00171">
    <property type="entry name" value="Aldedh"/>
    <property type="match status" value="1"/>
</dbReference>
<dbReference type="InterPro" id="IPR029510">
    <property type="entry name" value="Ald_DH_CS_GLU"/>
</dbReference>
<evidence type="ECO:0000256" key="3">
    <source>
        <dbReference type="PROSITE-ProRule" id="PRU10007"/>
    </source>
</evidence>
<dbReference type="EC" id="1.2.1.39" evidence="6"/>
<organism evidence="6 7">
    <name type="scientific">Paraburkholderia solisilvae</name>
    <dbReference type="NCBI Taxonomy" id="624376"/>
    <lineage>
        <taxon>Bacteria</taxon>
        <taxon>Pseudomonadati</taxon>
        <taxon>Pseudomonadota</taxon>
        <taxon>Betaproteobacteria</taxon>
        <taxon>Burkholderiales</taxon>
        <taxon>Burkholderiaceae</taxon>
        <taxon>Paraburkholderia</taxon>
    </lineage>
</organism>
<dbReference type="PROSITE" id="PS00070">
    <property type="entry name" value="ALDEHYDE_DEHYDR_CYS"/>
    <property type="match status" value="1"/>
</dbReference>
<evidence type="ECO:0000256" key="4">
    <source>
        <dbReference type="RuleBase" id="RU003345"/>
    </source>
</evidence>
<dbReference type="FunFam" id="3.40.309.10:FF:000001">
    <property type="entry name" value="Mitochondrial aldehyde dehydrogenase 2"/>
    <property type="match status" value="1"/>
</dbReference>
<evidence type="ECO:0000259" key="5">
    <source>
        <dbReference type="Pfam" id="PF00171"/>
    </source>
</evidence>
<gene>
    <name evidence="6" type="primary">styD_2</name>
    <name evidence="6" type="ORF">LMG29739_01405</name>
</gene>
<dbReference type="PROSITE" id="PS00687">
    <property type="entry name" value="ALDEHYDE_DEHYDR_GLU"/>
    <property type="match status" value="1"/>
</dbReference>
<comment type="similarity">
    <text evidence="1 4">Belongs to the aldehyde dehydrogenase family.</text>
</comment>
<dbReference type="Gene3D" id="3.40.605.10">
    <property type="entry name" value="Aldehyde Dehydrogenase, Chain A, domain 1"/>
    <property type="match status" value="1"/>
</dbReference>
<keyword evidence="2 4" id="KW-0560">Oxidoreductase</keyword>